<reference evidence="1" key="1">
    <citation type="submission" date="2021-01" db="EMBL/GenBank/DDBJ databases">
        <authorList>
            <consortium name="Genoscope - CEA"/>
            <person name="William W."/>
        </authorList>
    </citation>
    <scope>NUCLEOTIDE SEQUENCE</scope>
</reference>
<dbReference type="EMBL" id="CAJJDP010000012">
    <property type="protein sequence ID" value="CAD8141535.1"/>
    <property type="molecule type" value="Genomic_DNA"/>
</dbReference>
<dbReference type="Proteomes" id="UP000683925">
    <property type="component" value="Unassembled WGS sequence"/>
</dbReference>
<sequence>MGSNLNKFYMTFLKNCECNTQTTNLLSNPQTLLVYSNIRLLFQQINKETNQPDSRITKTILTQNINLKLQLLKIIFEFFFYQLINNVINFDKSQNSSLHTVDRTYCIKVRQQKSSIIYRLLCNIQLQKKNDNSTLESKNCVLVRYLEFIFKIWVNRILTKQFLYFKYIWDSLNSFLSIQTQNFYVQQLLKIISSSWNQLMSTKKMQYARELLDSFVIFDNKSSMEVLKGKHGLQKPFKRYTHMHKSFLY</sequence>
<accession>A0A8S1SLJ7</accession>
<dbReference type="AlphaFoldDB" id="A0A8S1SLJ7"/>
<evidence type="ECO:0000313" key="1">
    <source>
        <dbReference type="EMBL" id="CAD8141535.1"/>
    </source>
</evidence>
<gene>
    <name evidence="1" type="ORF">POCTA_138.1.T0130006</name>
</gene>
<organism evidence="1 2">
    <name type="scientific">Paramecium octaurelia</name>
    <dbReference type="NCBI Taxonomy" id="43137"/>
    <lineage>
        <taxon>Eukaryota</taxon>
        <taxon>Sar</taxon>
        <taxon>Alveolata</taxon>
        <taxon>Ciliophora</taxon>
        <taxon>Intramacronucleata</taxon>
        <taxon>Oligohymenophorea</taxon>
        <taxon>Peniculida</taxon>
        <taxon>Parameciidae</taxon>
        <taxon>Paramecium</taxon>
    </lineage>
</organism>
<proteinExistence type="predicted"/>
<keyword evidence="2" id="KW-1185">Reference proteome</keyword>
<protein>
    <submittedName>
        <fullName evidence="1">Uncharacterized protein</fullName>
    </submittedName>
</protein>
<name>A0A8S1SLJ7_PAROT</name>
<evidence type="ECO:0000313" key="2">
    <source>
        <dbReference type="Proteomes" id="UP000683925"/>
    </source>
</evidence>
<comment type="caution">
    <text evidence="1">The sequence shown here is derived from an EMBL/GenBank/DDBJ whole genome shotgun (WGS) entry which is preliminary data.</text>
</comment>